<evidence type="ECO:0008006" key="4">
    <source>
        <dbReference type="Google" id="ProtNLM"/>
    </source>
</evidence>
<dbReference type="Proteomes" id="UP001241056">
    <property type="component" value="Unassembled WGS sequence"/>
</dbReference>
<feature type="signal peptide" evidence="1">
    <location>
        <begin position="1"/>
        <end position="26"/>
    </location>
</feature>
<name>A0ABT7SSK0_9GAMM</name>
<feature type="chain" id="PRO_5046823425" description="Porin domain-containing protein" evidence="1">
    <location>
        <begin position="27"/>
        <end position="387"/>
    </location>
</feature>
<dbReference type="SUPFAM" id="SSF56935">
    <property type="entry name" value="Porins"/>
    <property type="match status" value="1"/>
</dbReference>
<gene>
    <name evidence="2" type="ORF">QEZ41_11895</name>
</gene>
<evidence type="ECO:0000256" key="1">
    <source>
        <dbReference type="SAM" id="SignalP"/>
    </source>
</evidence>
<evidence type="ECO:0000313" key="3">
    <source>
        <dbReference type="Proteomes" id="UP001241056"/>
    </source>
</evidence>
<dbReference type="RefSeq" id="WP_289411815.1">
    <property type="nucleotide sequence ID" value="NZ_JAUCDY010000022.1"/>
</dbReference>
<keyword evidence="1" id="KW-0732">Signal</keyword>
<accession>A0ABT7SSK0</accession>
<sequence>MKLYTKIAGTLALPLALAVAANSAQAYTVVDTSEHKLSVGGYVSAIFSVAKTGDKKSAVNDKFNSDFDAGNSRINVSYTNKEIGTTFFWEQRLQNSTLRHAYFATEDGIIGGQTWSFGTNLVALAETIDTTGNGLVSYQVDGPRPLLLGKKFKLDDSMSFGLSIESQNNSKEDAAQKSVAPAVTANFEGNFNGIKVFTAVTNYAQNKKAVNSGATGGTKSSGKDKRFTRFTVGTAIPMGDATVKLGLTHNAGVTNKKLDTTGKVYRADAAKGTHVSAALTYRINEKVRTNLAVEASKWDKNAIAQQEPGKAVKDKAGTAQRVWLNAFYQADNGIEWGAELQHAKVKAQRADGSVLGTVGGVYSSGQTHEGGLANKGTAFRVQAKYAF</sequence>
<comment type="caution">
    <text evidence="2">The sequence shown here is derived from an EMBL/GenBank/DDBJ whole genome shotgun (WGS) entry which is preliminary data.</text>
</comment>
<organism evidence="2 3">
    <name type="scientific">Thiopseudomonas acetoxidans</name>
    <dbReference type="NCBI Taxonomy" id="3041622"/>
    <lineage>
        <taxon>Bacteria</taxon>
        <taxon>Pseudomonadati</taxon>
        <taxon>Pseudomonadota</taxon>
        <taxon>Gammaproteobacteria</taxon>
        <taxon>Pseudomonadales</taxon>
        <taxon>Pseudomonadaceae</taxon>
        <taxon>Thiopseudomonas</taxon>
    </lineage>
</organism>
<proteinExistence type="predicted"/>
<protein>
    <recommendedName>
        <fullName evidence="4">Porin domain-containing protein</fullName>
    </recommendedName>
</protein>
<reference evidence="2 3" key="1">
    <citation type="submission" date="2023-06" db="EMBL/GenBank/DDBJ databases">
        <title>Thiopseudomonas sp. CY1220 draft genome sequence.</title>
        <authorList>
            <person name="Zhao G."/>
            <person name="An M."/>
        </authorList>
    </citation>
    <scope>NUCLEOTIDE SEQUENCE [LARGE SCALE GENOMIC DNA]</scope>
    <source>
        <strain evidence="2 3">CY1220</strain>
    </source>
</reference>
<keyword evidence="3" id="KW-1185">Reference proteome</keyword>
<dbReference type="EMBL" id="JAUCDY010000022">
    <property type="protein sequence ID" value="MDM7858964.1"/>
    <property type="molecule type" value="Genomic_DNA"/>
</dbReference>
<evidence type="ECO:0000313" key="2">
    <source>
        <dbReference type="EMBL" id="MDM7858964.1"/>
    </source>
</evidence>